<evidence type="ECO:0008006" key="5">
    <source>
        <dbReference type="Google" id="ProtNLM"/>
    </source>
</evidence>
<feature type="compositionally biased region" description="Low complexity" evidence="2">
    <location>
        <begin position="163"/>
        <end position="172"/>
    </location>
</feature>
<feature type="compositionally biased region" description="Basic and acidic residues" evidence="2">
    <location>
        <begin position="140"/>
        <end position="150"/>
    </location>
</feature>
<dbReference type="SUPFAM" id="SSF48452">
    <property type="entry name" value="TPR-like"/>
    <property type="match status" value="1"/>
</dbReference>
<protein>
    <recommendedName>
        <fullName evidence="5">Cell division coordinator CpoB</fullName>
    </recommendedName>
</protein>
<dbReference type="Pfam" id="PF14559">
    <property type="entry name" value="TPR_19"/>
    <property type="match status" value="1"/>
</dbReference>
<reference evidence="4" key="1">
    <citation type="journal article" date="2022" name="Int. J. Syst. Evol. Microbiol.">
        <title>Anaeromyxobacter oryzae sp. nov., Anaeromyxobacter diazotrophicus sp. nov. and Anaeromyxobacter paludicola sp. nov., isolated from paddy soils.</title>
        <authorList>
            <person name="Itoh H."/>
            <person name="Xu Z."/>
            <person name="Mise K."/>
            <person name="Masuda Y."/>
            <person name="Ushijima N."/>
            <person name="Hayakawa C."/>
            <person name="Shiratori Y."/>
            <person name="Senoo K."/>
        </authorList>
    </citation>
    <scope>NUCLEOTIDE SEQUENCE [LARGE SCALE GENOMIC DNA]</scope>
    <source>
        <strain evidence="4">Red232</strain>
    </source>
</reference>
<keyword evidence="1" id="KW-0802">TPR repeat</keyword>
<dbReference type="PROSITE" id="PS50005">
    <property type="entry name" value="TPR"/>
    <property type="match status" value="1"/>
</dbReference>
<evidence type="ECO:0000313" key="3">
    <source>
        <dbReference type="EMBL" id="BDG05202.1"/>
    </source>
</evidence>
<feature type="region of interest" description="Disordered" evidence="2">
    <location>
        <begin position="125"/>
        <end position="186"/>
    </location>
</feature>
<dbReference type="Gene3D" id="1.25.40.10">
    <property type="entry name" value="Tetratricopeptide repeat domain"/>
    <property type="match status" value="1"/>
</dbReference>
<evidence type="ECO:0000313" key="4">
    <source>
        <dbReference type="Proteomes" id="UP001162891"/>
    </source>
</evidence>
<feature type="region of interest" description="Disordered" evidence="2">
    <location>
        <begin position="38"/>
        <end position="60"/>
    </location>
</feature>
<accession>A0ABN6MW41</accession>
<dbReference type="InterPro" id="IPR034706">
    <property type="entry name" value="CpoB"/>
</dbReference>
<dbReference type="Proteomes" id="UP001162891">
    <property type="component" value="Chromosome"/>
</dbReference>
<name>A0ABN6MW41_9BACT</name>
<proteinExistence type="inferred from homology"/>
<dbReference type="InterPro" id="IPR011990">
    <property type="entry name" value="TPR-like_helical_dom_sf"/>
</dbReference>
<organism evidence="3 4">
    <name type="scientific">Anaeromyxobacter oryzae</name>
    <dbReference type="NCBI Taxonomy" id="2918170"/>
    <lineage>
        <taxon>Bacteria</taxon>
        <taxon>Pseudomonadati</taxon>
        <taxon>Myxococcota</taxon>
        <taxon>Myxococcia</taxon>
        <taxon>Myxococcales</taxon>
        <taxon>Cystobacterineae</taxon>
        <taxon>Anaeromyxobacteraceae</taxon>
        <taxon>Anaeromyxobacter</taxon>
    </lineage>
</organism>
<dbReference type="InterPro" id="IPR019734">
    <property type="entry name" value="TPR_rpt"/>
</dbReference>
<keyword evidence="4" id="KW-1185">Reference proteome</keyword>
<sequence length="312" mass="32698">MPVHPAMVGLRAARRGAGLLVRGGVVAAALLAGACVTPSEHGPGAESRAGGDGGSPSGQVEAEVATLREQSQRTDATLAQLKSRLDALEASTRNAAQTSQGEVSDELKGLRTTLDEYGQRLAAVEQSVAQPRKSGAAARRPPEKPARRATPEATASQPPPAPSAVVPLPANPGARQDKTSTSQDKTSVLAFAREQELKGDKAVARGLYEQYAADYPTDPATAEAHFRLGELAFGERRYRDAIAEFGKVATEFPRSDRAPDALLRTGESMIQLDMKDDAATLLAQIPQRYPGTTAATRAKKDLAELKGAGAGK</sequence>
<feature type="repeat" description="TPR" evidence="1">
    <location>
        <begin position="222"/>
        <end position="255"/>
    </location>
</feature>
<gene>
    <name evidence="3" type="ORF">AMOR_41980</name>
</gene>
<dbReference type="EMBL" id="AP025591">
    <property type="protein sequence ID" value="BDG05202.1"/>
    <property type="molecule type" value="Genomic_DNA"/>
</dbReference>
<dbReference type="RefSeq" id="WP_248353783.1">
    <property type="nucleotide sequence ID" value="NZ_AP025591.1"/>
</dbReference>
<dbReference type="HAMAP" id="MF_02066">
    <property type="entry name" value="CpoB"/>
    <property type="match status" value="1"/>
</dbReference>
<evidence type="ECO:0000256" key="1">
    <source>
        <dbReference type="PROSITE-ProRule" id="PRU00339"/>
    </source>
</evidence>
<evidence type="ECO:0000256" key="2">
    <source>
        <dbReference type="SAM" id="MobiDB-lite"/>
    </source>
</evidence>